<dbReference type="GO" id="GO:0033539">
    <property type="term" value="P:fatty acid beta-oxidation using acyl-CoA dehydrogenase"/>
    <property type="evidence" value="ECO:0007669"/>
    <property type="project" value="TreeGrafter"/>
</dbReference>
<dbReference type="STRING" id="694327.DFW101_2336"/>
<keyword evidence="5" id="KW-1185">Reference proteome</keyword>
<evidence type="ECO:0000313" key="4">
    <source>
        <dbReference type="EMBL" id="EHJ48340.1"/>
    </source>
</evidence>
<evidence type="ECO:0000313" key="5">
    <source>
        <dbReference type="Proteomes" id="UP000004662"/>
    </source>
</evidence>
<dbReference type="Proteomes" id="UP000004662">
    <property type="component" value="Chromosome"/>
</dbReference>
<feature type="domain" description="Electron transfer flavoprotein alpha/beta-subunit N-terminal" evidence="3">
    <location>
        <begin position="4"/>
        <end position="190"/>
    </location>
</feature>
<comment type="similarity">
    <text evidence="1">Belongs to the ETF alpha-subunit/FixB family.</text>
</comment>
<dbReference type="AlphaFoldDB" id="G7QAZ9"/>
<dbReference type="InterPro" id="IPR014729">
    <property type="entry name" value="Rossmann-like_a/b/a_fold"/>
</dbReference>
<dbReference type="PANTHER" id="PTHR43153:SF1">
    <property type="entry name" value="ELECTRON TRANSFER FLAVOPROTEIN SUBUNIT ALPHA, MITOCHONDRIAL"/>
    <property type="match status" value="1"/>
</dbReference>
<dbReference type="Pfam" id="PF01012">
    <property type="entry name" value="ETF"/>
    <property type="match status" value="1"/>
</dbReference>
<dbReference type="RefSeq" id="WP_009181716.1">
    <property type="nucleotide sequence ID" value="NZ_CM001368.1"/>
</dbReference>
<dbReference type="GO" id="GO:0050660">
    <property type="term" value="F:flavin adenine dinucleotide binding"/>
    <property type="evidence" value="ECO:0007669"/>
    <property type="project" value="InterPro"/>
</dbReference>
<dbReference type="eggNOG" id="COG2025">
    <property type="taxonomic scope" value="Bacteria"/>
</dbReference>
<evidence type="ECO:0000256" key="2">
    <source>
        <dbReference type="ARBA" id="ARBA00022982"/>
    </source>
</evidence>
<dbReference type="SUPFAM" id="SSF52402">
    <property type="entry name" value="Adenine nucleotide alpha hydrolases-like"/>
    <property type="match status" value="1"/>
</dbReference>
<name>G7QAZ9_9BACT</name>
<dbReference type="OrthoDB" id="9770286at2"/>
<accession>G7QAZ9</accession>
<proteinExistence type="inferred from homology"/>
<organism evidence="4 5">
    <name type="scientific">Solidesulfovibrio carbinoliphilus subsp. oakridgensis</name>
    <dbReference type="NCBI Taxonomy" id="694327"/>
    <lineage>
        <taxon>Bacteria</taxon>
        <taxon>Pseudomonadati</taxon>
        <taxon>Thermodesulfobacteriota</taxon>
        <taxon>Desulfovibrionia</taxon>
        <taxon>Desulfovibrionales</taxon>
        <taxon>Desulfovibrionaceae</taxon>
        <taxon>Solidesulfovibrio</taxon>
    </lineage>
</organism>
<dbReference type="Gene3D" id="3.40.50.1220">
    <property type="entry name" value="TPP-binding domain"/>
    <property type="match status" value="1"/>
</dbReference>
<dbReference type="SUPFAM" id="SSF52467">
    <property type="entry name" value="DHS-like NAD/FAD-binding domain"/>
    <property type="match status" value="1"/>
</dbReference>
<dbReference type="InterPro" id="IPR001308">
    <property type="entry name" value="ETF_a/FixB"/>
</dbReference>
<protein>
    <submittedName>
        <fullName evidence="4">Electron transfer flavoprotein alpha/beta-subunit</fullName>
    </submittedName>
</protein>
<dbReference type="InterPro" id="IPR014730">
    <property type="entry name" value="ETF_a/b_N"/>
</dbReference>
<evidence type="ECO:0000259" key="3">
    <source>
        <dbReference type="SMART" id="SM00893"/>
    </source>
</evidence>
<evidence type="ECO:0000256" key="1">
    <source>
        <dbReference type="ARBA" id="ARBA00005817"/>
    </source>
</evidence>
<dbReference type="SMART" id="SM00893">
    <property type="entry name" value="ETF"/>
    <property type="match status" value="1"/>
</dbReference>
<dbReference type="PANTHER" id="PTHR43153">
    <property type="entry name" value="ELECTRON TRANSFER FLAVOPROTEIN ALPHA"/>
    <property type="match status" value="1"/>
</dbReference>
<dbReference type="HOGENOM" id="CLU_813121_0_0_7"/>
<keyword evidence="2" id="KW-0249">Electron transport</keyword>
<dbReference type="Gene3D" id="3.40.50.620">
    <property type="entry name" value="HUPs"/>
    <property type="match status" value="1"/>
</dbReference>
<sequence>MDTIVFLAHTEADGSLAKASLEALTAAKTLAGGLGATLSIGLFGADVAAAANAVAGCDASAIHGVSGEAFGQPRYASDVAAMEALVKAANATIVVAADDSRMSRALPGVAARLGGRIDAHVTGLAARDGQAVATRGYYRQRMQAELTRTARPWCLTVSAGVFAACDGPSGQAAVTPVDVPVTEALTRTTVKTVIAPAADEQTIRPDARLLFVAGAGWTKKQADGVPHVADAADLILGFVGKAAASLGSSKSLVDMGGEGEAVLPFLSHLHQVGQTGATPRHPKGLATCCHGEEPHVVGWRFIGERRAVNLDPACGWAQGKADVLYVADAFAVMKKINELLG</sequence>
<dbReference type="InterPro" id="IPR029035">
    <property type="entry name" value="DHS-like_NAD/FAD-binding_dom"/>
</dbReference>
<gene>
    <name evidence="4" type="ORF">DFW101_2336</name>
</gene>
<keyword evidence="2" id="KW-0813">Transport</keyword>
<dbReference type="EMBL" id="CM001368">
    <property type="protein sequence ID" value="EHJ48340.1"/>
    <property type="molecule type" value="Genomic_DNA"/>
</dbReference>
<dbReference type="GO" id="GO:0009055">
    <property type="term" value="F:electron transfer activity"/>
    <property type="evidence" value="ECO:0007669"/>
    <property type="project" value="InterPro"/>
</dbReference>
<reference evidence="5" key="1">
    <citation type="journal article" date="2015" name="Genome Announc.">
        <title>High-Quality Draft Genome Sequence of Desulfovibrio carbinoliphilus FW-101-2B, an Organic Acid-Oxidizing Sulfate-Reducing Bacterium Isolated from Uranium(VI)-Contaminated Groundwater.</title>
        <authorList>
            <person name="Ramsay B.D."/>
            <person name="Hwang C."/>
            <person name="Woo H.L."/>
            <person name="Carroll S.L."/>
            <person name="Lucas S."/>
            <person name="Han J."/>
            <person name="Lapidus A.L."/>
            <person name="Cheng J.F."/>
            <person name="Goodwin L.A."/>
            <person name="Pitluck S."/>
            <person name="Peters L."/>
            <person name="Chertkov O."/>
            <person name="Held B."/>
            <person name="Detter J.C."/>
            <person name="Han C.S."/>
            <person name="Tapia R."/>
            <person name="Land M.L."/>
            <person name="Hauser L.J."/>
            <person name="Kyrpides N.C."/>
            <person name="Ivanova N.N."/>
            <person name="Mikhailova N."/>
            <person name="Pagani I."/>
            <person name="Woyke T."/>
            <person name="Arkin A.P."/>
            <person name="Dehal P."/>
            <person name="Chivian D."/>
            <person name="Criddle C.S."/>
            <person name="Wu W."/>
            <person name="Chakraborty R."/>
            <person name="Hazen T.C."/>
            <person name="Fields M.W."/>
        </authorList>
    </citation>
    <scope>NUCLEOTIDE SEQUENCE [LARGE SCALE GENOMIC DNA]</scope>
    <source>
        <strain evidence="5">FW-101-2B</strain>
    </source>
</reference>